<dbReference type="PROSITE" id="PS50048">
    <property type="entry name" value="ZN2_CY6_FUNGAL_2"/>
    <property type="match status" value="1"/>
</dbReference>
<proteinExistence type="predicted"/>
<feature type="compositionally biased region" description="Polar residues" evidence="5">
    <location>
        <begin position="637"/>
        <end position="651"/>
    </location>
</feature>
<dbReference type="InterPro" id="IPR036864">
    <property type="entry name" value="Zn2-C6_fun-type_DNA-bd_sf"/>
</dbReference>
<feature type="compositionally biased region" description="Basic and acidic residues" evidence="5">
    <location>
        <begin position="101"/>
        <end position="117"/>
    </location>
</feature>
<gene>
    <name evidence="7" type="ORF">BDY21DRAFT_345984</name>
</gene>
<evidence type="ECO:0000256" key="1">
    <source>
        <dbReference type="ARBA" id="ARBA00022723"/>
    </source>
</evidence>
<dbReference type="InterPro" id="IPR007219">
    <property type="entry name" value="XnlR_reg_dom"/>
</dbReference>
<dbReference type="CDD" id="cd12148">
    <property type="entry name" value="fungal_TF_MHR"/>
    <property type="match status" value="1"/>
</dbReference>
<dbReference type="SUPFAM" id="SSF57701">
    <property type="entry name" value="Zn2/Cys6 DNA-binding domain"/>
    <property type="match status" value="1"/>
</dbReference>
<feature type="compositionally biased region" description="Low complexity" evidence="5">
    <location>
        <begin position="128"/>
        <end position="141"/>
    </location>
</feature>
<dbReference type="Gene3D" id="4.10.240.10">
    <property type="entry name" value="Zn(2)-C6 fungal-type DNA-binding domain"/>
    <property type="match status" value="1"/>
</dbReference>
<dbReference type="PANTHER" id="PTHR47840">
    <property type="entry name" value="ZN(II)2CYS6 TRANSCRIPTION FACTOR (EUROFUNG)-RELATED"/>
    <property type="match status" value="1"/>
</dbReference>
<dbReference type="CDD" id="cd00067">
    <property type="entry name" value="GAL4"/>
    <property type="match status" value="1"/>
</dbReference>
<reference evidence="7" key="1">
    <citation type="journal article" date="2020" name="Stud. Mycol.">
        <title>101 Dothideomycetes genomes: a test case for predicting lifestyles and emergence of pathogens.</title>
        <authorList>
            <person name="Haridas S."/>
            <person name="Albert R."/>
            <person name="Binder M."/>
            <person name="Bloem J."/>
            <person name="Labutti K."/>
            <person name="Salamov A."/>
            <person name="Andreopoulos B."/>
            <person name="Baker S."/>
            <person name="Barry K."/>
            <person name="Bills G."/>
            <person name="Bluhm B."/>
            <person name="Cannon C."/>
            <person name="Castanera R."/>
            <person name="Culley D."/>
            <person name="Daum C."/>
            <person name="Ezra D."/>
            <person name="Gonzalez J."/>
            <person name="Henrissat B."/>
            <person name="Kuo A."/>
            <person name="Liang C."/>
            <person name="Lipzen A."/>
            <person name="Lutzoni F."/>
            <person name="Magnuson J."/>
            <person name="Mondo S."/>
            <person name="Nolan M."/>
            <person name="Ohm R."/>
            <person name="Pangilinan J."/>
            <person name="Park H.-J."/>
            <person name="Ramirez L."/>
            <person name="Alfaro M."/>
            <person name="Sun H."/>
            <person name="Tritt A."/>
            <person name="Yoshinaga Y."/>
            <person name="Zwiers L.-H."/>
            <person name="Turgeon B."/>
            <person name="Goodwin S."/>
            <person name="Spatafora J."/>
            <person name="Crous P."/>
            <person name="Grigoriev I."/>
        </authorList>
    </citation>
    <scope>NUCLEOTIDE SEQUENCE</scope>
    <source>
        <strain evidence="7">ATCC 16933</strain>
    </source>
</reference>
<keyword evidence="2" id="KW-0805">Transcription regulation</keyword>
<dbReference type="PANTHER" id="PTHR47840:SF1">
    <property type="entry name" value="ZN(II)2CYS6 TRANSCRIPTION FACTOR (EUROFUNG)"/>
    <property type="match status" value="1"/>
</dbReference>
<protein>
    <recommendedName>
        <fullName evidence="6">Zn(2)-C6 fungal-type domain-containing protein</fullName>
    </recommendedName>
</protein>
<dbReference type="GO" id="GO:0003677">
    <property type="term" value="F:DNA binding"/>
    <property type="evidence" value="ECO:0007669"/>
    <property type="project" value="InterPro"/>
</dbReference>
<dbReference type="GO" id="GO:0000981">
    <property type="term" value="F:DNA-binding transcription factor activity, RNA polymerase II-specific"/>
    <property type="evidence" value="ECO:0007669"/>
    <property type="project" value="InterPro"/>
</dbReference>
<feature type="region of interest" description="Disordered" evidence="5">
    <location>
        <begin position="1"/>
        <end position="34"/>
    </location>
</feature>
<evidence type="ECO:0000313" key="8">
    <source>
        <dbReference type="Proteomes" id="UP000799766"/>
    </source>
</evidence>
<evidence type="ECO:0000256" key="2">
    <source>
        <dbReference type="ARBA" id="ARBA00023015"/>
    </source>
</evidence>
<dbReference type="SMART" id="SM00906">
    <property type="entry name" value="Fungal_trans"/>
    <property type="match status" value="1"/>
</dbReference>
<feature type="compositionally biased region" description="Polar residues" evidence="5">
    <location>
        <begin position="1"/>
        <end position="11"/>
    </location>
</feature>
<evidence type="ECO:0000259" key="6">
    <source>
        <dbReference type="PROSITE" id="PS50048"/>
    </source>
</evidence>
<dbReference type="SMART" id="SM00066">
    <property type="entry name" value="GAL4"/>
    <property type="match status" value="1"/>
</dbReference>
<keyword evidence="8" id="KW-1185">Reference proteome</keyword>
<organism evidence="7 8">
    <name type="scientific">Lineolata rhizophorae</name>
    <dbReference type="NCBI Taxonomy" id="578093"/>
    <lineage>
        <taxon>Eukaryota</taxon>
        <taxon>Fungi</taxon>
        <taxon>Dikarya</taxon>
        <taxon>Ascomycota</taxon>
        <taxon>Pezizomycotina</taxon>
        <taxon>Dothideomycetes</taxon>
        <taxon>Dothideomycetes incertae sedis</taxon>
        <taxon>Lineolatales</taxon>
        <taxon>Lineolataceae</taxon>
        <taxon>Lineolata</taxon>
    </lineage>
</organism>
<dbReference type="EMBL" id="MU001682">
    <property type="protein sequence ID" value="KAF2456743.1"/>
    <property type="molecule type" value="Genomic_DNA"/>
</dbReference>
<dbReference type="Pfam" id="PF04082">
    <property type="entry name" value="Fungal_trans"/>
    <property type="match status" value="1"/>
</dbReference>
<dbReference type="AlphaFoldDB" id="A0A6A6NZV5"/>
<dbReference type="Proteomes" id="UP000799766">
    <property type="component" value="Unassembled WGS sequence"/>
</dbReference>
<feature type="region of interest" description="Disordered" evidence="5">
    <location>
        <begin position="637"/>
        <end position="660"/>
    </location>
</feature>
<feature type="region of interest" description="Disordered" evidence="5">
    <location>
        <begin position="100"/>
        <end position="141"/>
    </location>
</feature>
<keyword evidence="3" id="KW-0804">Transcription</keyword>
<evidence type="ECO:0000256" key="3">
    <source>
        <dbReference type="ARBA" id="ARBA00023163"/>
    </source>
</evidence>
<dbReference type="OrthoDB" id="6509908at2759"/>
<dbReference type="GO" id="GO:0006351">
    <property type="term" value="P:DNA-templated transcription"/>
    <property type="evidence" value="ECO:0007669"/>
    <property type="project" value="InterPro"/>
</dbReference>
<evidence type="ECO:0000256" key="4">
    <source>
        <dbReference type="ARBA" id="ARBA00023242"/>
    </source>
</evidence>
<feature type="domain" description="Zn(2)-C6 fungal-type" evidence="6">
    <location>
        <begin position="37"/>
        <end position="70"/>
    </location>
</feature>
<evidence type="ECO:0000256" key="5">
    <source>
        <dbReference type="SAM" id="MobiDB-lite"/>
    </source>
</evidence>
<accession>A0A6A6NZV5</accession>
<sequence>MLPNQQSSSTGGFIPDEMPRVPSDSSTRRKMRKGTHSCFECRRRKIRCIFTADNPKVCTECFARGSQCVDQEHADSDVIVDQRKNLRERVARLEALVDGLLEDKQSPSPAKEKEPRRPGQSLLPPTPISSEASSSVPVVPENNPVMTMFDNAIFSRAGSESTASGKDRSDHGGGCYATPASRTVPEYRRAETPFAGIDPEDDEALASTVMKDRKERTRKVLMQHLPKRDRMYQIMNQNQEWWITWRHKCSGTWKNDESLPSFADRALRSENPVLIGILLICIGISAETNILDKYLALVDHHITSVDEFAVTLEGMECILLQSKVYADIGQPRRAWLCFRRAATYCQLIGLHRNHTQSQTHESLWWAIYSGDRFLSLMLGLPYSINDAHCNLDIRKDSLPQAQYLARLSRVGGQVIDRTQGLKEQSFPAALEIDQELDSIASLLPPSFWDSTSTSIDATLSVADMRERLLSQMCFHQIRAYLHLPFMLKSTSNPRFEYSSNVCFNSARELLRSYHVLRGTTGQPLYECKAIDFIAFTASILVLLNLLGYGRMSPVHNSQRDEADWRLIEISMGIFQRASNEKGGKVAAQSYKVLEQISSIRNDDCNKAQDGSETTKIFIPYFGTITIRRGNKFNHQPITQPEQQSGFATPQSGGFGSAFSMPQASQGLADDQCLAYDGVYLPHDTSYDQTMHLGDDSLGFMSGGNNLPWDSAAEMDIDRDWNWFFNDLQKQQQPFTPLATPQQQQQQQQASMF</sequence>
<keyword evidence="4" id="KW-0539">Nucleus</keyword>
<feature type="region of interest" description="Disordered" evidence="5">
    <location>
        <begin position="159"/>
        <end position="180"/>
    </location>
</feature>
<name>A0A6A6NZV5_9PEZI</name>
<dbReference type="InterPro" id="IPR001138">
    <property type="entry name" value="Zn2Cys6_DnaBD"/>
</dbReference>
<dbReference type="GO" id="GO:0008270">
    <property type="term" value="F:zinc ion binding"/>
    <property type="evidence" value="ECO:0007669"/>
    <property type="project" value="InterPro"/>
</dbReference>
<keyword evidence="1" id="KW-0479">Metal-binding</keyword>
<evidence type="ECO:0000313" key="7">
    <source>
        <dbReference type="EMBL" id="KAF2456743.1"/>
    </source>
</evidence>
<dbReference type="PROSITE" id="PS00463">
    <property type="entry name" value="ZN2_CY6_FUNGAL_1"/>
    <property type="match status" value="1"/>
</dbReference>